<evidence type="ECO:0000259" key="7">
    <source>
        <dbReference type="PROSITE" id="PS50112"/>
    </source>
</evidence>
<protein>
    <recommendedName>
        <fullName evidence="2">histidine kinase</fullName>
        <ecNumber evidence="2">2.7.13.3</ecNumber>
    </recommendedName>
</protein>
<keyword evidence="10" id="KW-1185">Reference proteome</keyword>
<dbReference type="Gene3D" id="3.30.565.10">
    <property type="entry name" value="Histidine kinase-like ATPase, C-terminal domain"/>
    <property type="match status" value="1"/>
</dbReference>
<feature type="domain" description="PAC" evidence="8">
    <location>
        <begin position="123"/>
        <end position="176"/>
    </location>
</feature>
<evidence type="ECO:0000259" key="6">
    <source>
        <dbReference type="PROSITE" id="PS50109"/>
    </source>
</evidence>
<dbReference type="InterPro" id="IPR036890">
    <property type="entry name" value="HATPase_C_sf"/>
</dbReference>
<evidence type="ECO:0000259" key="8">
    <source>
        <dbReference type="PROSITE" id="PS50113"/>
    </source>
</evidence>
<dbReference type="Pfam" id="PF08447">
    <property type="entry name" value="PAS_3"/>
    <property type="match status" value="1"/>
</dbReference>
<evidence type="ECO:0000256" key="4">
    <source>
        <dbReference type="ARBA" id="ARBA00022679"/>
    </source>
</evidence>
<dbReference type="InterPro" id="IPR000700">
    <property type="entry name" value="PAS-assoc_C"/>
</dbReference>
<dbReference type="Pfam" id="PF02518">
    <property type="entry name" value="HATPase_c"/>
    <property type="match status" value="1"/>
</dbReference>
<keyword evidence="5" id="KW-0418">Kinase</keyword>
<accession>A0ABT8M0M2</accession>
<dbReference type="EMBL" id="VCYI01000005">
    <property type="protein sequence ID" value="MDN7012427.1"/>
    <property type="molecule type" value="Genomic_DNA"/>
</dbReference>
<proteinExistence type="predicted"/>
<comment type="catalytic activity">
    <reaction evidence="1">
        <text>ATP + protein L-histidine = ADP + protein N-phospho-L-histidine.</text>
        <dbReference type="EC" id="2.7.13.3"/>
    </reaction>
</comment>
<dbReference type="InterPro" id="IPR003594">
    <property type="entry name" value="HATPase_dom"/>
</dbReference>
<dbReference type="SMART" id="SM00091">
    <property type="entry name" value="PAS"/>
    <property type="match status" value="2"/>
</dbReference>
<dbReference type="InterPro" id="IPR000014">
    <property type="entry name" value="PAS"/>
</dbReference>
<keyword evidence="4" id="KW-0808">Transferase</keyword>
<evidence type="ECO:0000256" key="3">
    <source>
        <dbReference type="ARBA" id="ARBA00022553"/>
    </source>
</evidence>
<dbReference type="RefSeq" id="WP_301677018.1">
    <property type="nucleotide sequence ID" value="NZ_VCYI01000005.1"/>
</dbReference>
<evidence type="ECO:0000313" key="10">
    <source>
        <dbReference type="Proteomes" id="UP001168423"/>
    </source>
</evidence>
<dbReference type="SMART" id="SM00387">
    <property type="entry name" value="HATPase_c"/>
    <property type="match status" value="1"/>
</dbReference>
<feature type="domain" description="PAC" evidence="8">
    <location>
        <begin position="253"/>
        <end position="305"/>
    </location>
</feature>
<evidence type="ECO:0000256" key="5">
    <source>
        <dbReference type="ARBA" id="ARBA00022777"/>
    </source>
</evidence>
<dbReference type="InterPro" id="IPR013655">
    <property type="entry name" value="PAS_fold_3"/>
</dbReference>
<feature type="domain" description="Histidine kinase" evidence="6">
    <location>
        <begin position="420"/>
        <end position="527"/>
    </location>
</feature>
<comment type="caution">
    <text evidence="9">The sequence shown here is derived from an EMBL/GenBank/DDBJ whole genome shotgun (WGS) entry which is preliminary data.</text>
</comment>
<evidence type="ECO:0000313" key="9">
    <source>
        <dbReference type="EMBL" id="MDN7012427.1"/>
    </source>
</evidence>
<dbReference type="SUPFAM" id="SSF55785">
    <property type="entry name" value="PYP-like sensor domain (PAS domain)"/>
    <property type="match status" value="2"/>
</dbReference>
<dbReference type="PROSITE" id="PS50112">
    <property type="entry name" value="PAS"/>
    <property type="match status" value="2"/>
</dbReference>
<dbReference type="EC" id="2.7.13.3" evidence="2"/>
<dbReference type="PROSITE" id="PS50109">
    <property type="entry name" value="HIS_KIN"/>
    <property type="match status" value="1"/>
</dbReference>
<dbReference type="PANTHER" id="PTHR43304:SF1">
    <property type="entry name" value="PAC DOMAIN-CONTAINING PROTEIN"/>
    <property type="match status" value="1"/>
</dbReference>
<dbReference type="InterPro" id="IPR001610">
    <property type="entry name" value="PAC"/>
</dbReference>
<dbReference type="Proteomes" id="UP001168423">
    <property type="component" value="Unassembled WGS sequence"/>
</dbReference>
<dbReference type="InterPro" id="IPR013767">
    <property type="entry name" value="PAS_fold"/>
</dbReference>
<dbReference type="SMART" id="SM00086">
    <property type="entry name" value="PAC"/>
    <property type="match status" value="2"/>
</dbReference>
<evidence type="ECO:0000256" key="1">
    <source>
        <dbReference type="ARBA" id="ARBA00000085"/>
    </source>
</evidence>
<dbReference type="InterPro" id="IPR052162">
    <property type="entry name" value="Sensor_kinase/Photoreceptor"/>
</dbReference>
<dbReference type="InterPro" id="IPR035965">
    <property type="entry name" value="PAS-like_dom_sf"/>
</dbReference>
<gene>
    <name evidence="9" type="ORF">FGW20_05105</name>
</gene>
<dbReference type="Pfam" id="PF00989">
    <property type="entry name" value="PAS"/>
    <property type="match status" value="1"/>
</dbReference>
<reference evidence="9" key="1">
    <citation type="submission" date="2019-05" db="EMBL/GenBank/DDBJ databases">
        <title>Isolation and characterization of methanogens from the cold seep sediment at Four-Way Closure Ridge.</title>
        <authorList>
            <person name="You Y.-T."/>
            <person name="Chen S.-C."/>
            <person name="Zhang W.-L."/>
            <person name="Lai M.-C."/>
        </authorList>
    </citation>
    <scope>NUCLEOTIDE SEQUENCE</scope>
    <source>
        <strain evidence="9">FWC-SCC3</strain>
    </source>
</reference>
<sequence>MVAHSENPESASRAAAPERAVHERMARLLAENELLRRDNATLQSVKDGLQESEKRYRRLFEDDLTGDFLTTADGRILACNPAFVRMFGFASIEGALGTSILELYEDRRDRETLLARLQRDRKVENEGRIRKRRDGTRIHVVENIVGYFSADGELLEVQGYVYDDSERKRAEDALRESEERFRAVLENSLDAAYRRNLQADRYDYVSPTIEEILGFTPEEMAVMNLEEVMERVHPDDRPAVKAELNTAASSGRGLLVYRFRAKNGEYRWLEDHLMVIRDPGGRPLYRGGSIRDVTGRKEAETELARVHRDLTSAHREANLYLDILTHDIGNTENVSNLYADLLVDSVKGEAAGYAANLKRSIAKSVEILGLVSKIRRIHAGSPALRPTDLDAVILAEVDHFPAVSIHYEGTSRKIVADDLLCEVFTNLIGNAVKHGGPGVAVTVRVEAAEEGFVRVTVADTGRGVPDDQKEEIFHRYEKQQRGVGEGLGLYLVQILIDRYGGRIWVEDRVPGHPEEGAAFVFLLREADGTPARS</sequence>
<dbReference type="InterPro" id="IPR004358">
    <property type="entry name" value="Sig_transdc_His_kin-like_C"/>
</dbReference>
<dbReference type="PROSITE" id="PS50113">
    <property type="entry name" value="PAC"/>
    <property type="match status" value="2"/>
</dbReference>
<evidence type="ECO:0000256" key="2">
    <source>
        <dbReference type="ARBA" id="ARBA00012438"/>
    </source>
</evidence>
<feature type="domain" description="PAS" evidence="7">
    <location>
        <begin position="177"/>
        <end position="251"/>
    </location>
</feature>
<dbReference type="InterPro" id="IPR005467">
    <property type="entry name" value="His_kinase_dom"/>
</dbReference>
<dbReference type="PRINTS" id="PR00344">
    <property type="entry name" value="BCTRLSENSOR"/>
</dbReference>
<organism evidence="9 10">
    <name type="scientific">Methanoculleus methanifontis</name>
    <dbReference type="NCBI Taxonomy" id="2584086"/>
    <lineage>
        <taxon>Archaea</taxon>
        <taxon>Methanobacteriati</taxon>
        <taxon>Methanobacteriota</taxon>
        <taxon>Stenosarchaea group</taxon>
        <taxon>Methanomicrobia</taxon>
        <taxon>Methanomicrobiales</taxon>
        <taxon>Methanomicrobiaceae</taxon>
        <taxon>Methanoculleus</taxon>
    </lineage>
</organism>
<dbReference type="SUPFAM" id="SSF55874">
    <property type="entry name" value="ATPase domain of HSP90 chaperone/DNA topoisomerase II/histidine kinase"/>
    <property type="match status" value="1"/>
</dbReference>
<dbReference type="Gene3D" id="3.30.450.20">
    <property type="entry name" value="PAS domain"/>
    <property type="match status" value="2"/>
</dbReference>
<name>A0ABT8M0M2_9EURY</name>
<feature type="domain" description="PAS" evidence="7">
    <location>
        <begin position="52"/>
        <end position="93"/>
    </location>
</feature>
<dbReference type="CDD" id="cd00130">
    <property type="entry name" value="PAS"/>
    <property type="match status" value="2"/>
</dbReference>
<dbReference type="NCBIfam" id="TIGR00229">
    <property type="entry name" value="sensory_box"/>
    <property type="match status" value="2"/>
</dbReference>
<dbReference type="PANTHER" id="PTHR43304">
    <property type="entry name" value="PHYTOCHROME-LIKE PROTEIN CPH1"/>
    <property type="match status" value="1"/>
</dbReference>
<keyword evidence="3" id="KW-0597">Phosphoprotein</keyword>